<organism evidence="1 2">
    <name type="scientific">Caerostris extrusa</name>
    <name type="common">Bark spider</name>
    <name type="synonym">Caerostris bankana</name>
    <dbReference type="NCBI Taxonomy" id="172846"/>
    <lineage>
        <taxon>Eukaryota</taxon>
        <taxon>Metazoa</taxon>
        <taxon>Ecdysozoa</taxon>
        <taxon>Arthropoda</taxon>
        <taxon>Chelicerata</taxon>
        <taxon>Arachnida</taxon>
        <taxon>Araneae</taxon>
        <taxon>Araneomorphae</taxon>
        <taxon>Entelegynae</taxon>
        <taxon>Araneoidea</taxon>
        <taxon>Araneidae</taxon>
        <taxon>Caerostris</taxon>
    </lineage>
</organism>
<keyword evidence="2" id="KW-1185">Reference proteome</keyword>
<comment type="caution">
    <text evidence="1">The sequence shown here is derived from an EMBL/GenBank/DDBJ whole genome shotgun (WGS) entry which is preliminary data.</text>
</comment>
<dbReference type="EMBL" id="BPLR01021020">
    <property type="protein sequence ID" value="GIX85007.1"/>
    <property type="molecule type" value="Genomic_DNA"/>
</dbReference>
<feature type="non-terminal residue" evidence="1">
    <location>
        <position position="1"/>
    </location>
</feature>
<dbReference type="Proteomes" id="UP001054945">
    <property type="component" value="Unassembled WGS sequence"/>
</dbReference>
<protein>
    <submittedName>
        <fullName evidence="1">Uncharacterized protein</fullName>
    </submittedName>
</protein>
<reference evidence="1 2" key="1">
    <citation type="submission" date="2021-06" db="EMBL/GenBank/DDBJ databases">
        <title>Caerostris extrusa draft genome.</title>
        <authorList>
            <person name="Kono N."/>
            <person name="Arakawa K."/>
        </authorList>
    </citation>
    <scope>NUCLEOTIDE SEQUENCE [LARGE SCALE GENOMIC DNA]</scope>
</reference>
<accession>A0AAV4NJM5</accession>
<evidence type="ECO:0000313" key="1">
    <source>
        <dbReference type="EMBL" id="GIX85007.1"/>
    </source>
</evidence>
<evidence type="ECO:0000313" key="2">
    <source>
        <dbReference type="Proteomes" id="UP001054945"/>
    </source>
</evidence>
<dbReference type="AlphaFoldDB" id="A0AAV4NJM5"/>
<name>A0AAV4NJM5_CAEEX</name>
<sequence length="96" mass="10234">GFLNCGTRCIDILGCKSSGVHVELLTSLDQEKEQQRGVIPEVHKRGTVDRGGLIDTGVGLIASTSSQGDELSIISDSVDVLKFLKKTALNDAMFVT</sequence>
<gene>
    <name evidence="1" type="ORF">CEXT_3511</name>
</gene>
<proteinExistence type="predicted"/>